<comment type="catalytic activity">
    <reaction evidence="8">
        <text>ATP + H2O = ADP + phosphate + H(+)</text>
        <dbReference type="Rhea" id="RHEA:13065"/>
        <dbReference type="ChEBI" id="CHEBI:15377"/>
        <dbReference type="ChEBI" id="CHEBI:15378"/>
        <dbReference type="ChEBI" id="CHEBI:30616"/>
        <dbReference type="ChEBI" id="CHEBI:43474"/>
        <dbReference type="ChEBI" id="CHEBI:456216"/>
        <dbReference type="EC" id="3.6.4.13"/>
    </reaction>
</comment>
<dbReference type="InterPro" id="IPR050699">
    <property type="entry name" value="RNA-DNA_Helicase"/>
</dbReference>
<keyword evidence="6" id="KW-0067">ATP-binding</keyword>
<dbReference type="SUPFAM" id="SSF52540">
    <property type="entry name" value="P-loop containing nucleoside triphosphate hydrolases"/>
    <property type="match status" value="1"/>
</dbReference>
<dbReference type="InterPro" id="IPR048392">
    <property type="entry name" value="MTR4-like_stalk"/>
</dbReference>
<comment type="subcellular location">
    <subcellularLocation>
        <location evidence="1">Cytoplasm</location>
    </subcellularLocation>
</comment>
<dbReference type="Pfam" id="PF17911">
    <property type="entry name" value="Ski2_N"/>
    <property type="match status" value="1"/>
</dbReference>
<evidence type="ECO:0000256" key="4">
    <source>
        <dbReference type="ARBA" id="ARBA00022801"/>
    </source>
</evidence>
<gene>
    <name evidence="11" type="ORF">TCAL_02372</name>
</gene>
<accession>A0A553P0E8</accession>
<evidence type="ECO:0000256" key="6">
    <source>
        <dbReference type="ARBA" id="ARBA00022840"/>
    </source>
</evidence>
<dbReference type="GO" id="GO:0055087">
    <property type="term" value="C:Ski complex"/>
    <property type="evidence" value="ECO:0007669"/>
    <property type="project" value="TreeGrafter"/>
</dbReference>
<dbReference type="Gene3D" id="1.10.3380.30">
    <property type="match status" value="2"/>
</dbReference>
<dbReference type="PIRSF" id="PIRSF005198">
    <property type="entry name" value="Antiviral_helicase_SKI2"/>
    <property type="match status" value="1"/>
</dbReference>
<dbReference type="EMBL" id="VCGU01000009">
    <property type="protein sequence ID" value="TRY71171.1"/>
    <property type="molecule type" value="Genomic_DNA"/>
</dbReference>
<dbReference type="InterPro" id="IPR014001">
    <property type="entry name" value="Helicase_ATP-bd"/>
</dbReference>
<organism evidence="11 12">
    <name type="scientific">Tigriopus californicus</name>
    <name type="common">Marine copepod</name>
    <dbReference type="NCBI Taxonomy" id="6832"/>
    <lineage>
        <taxon>Eukaryota</taxon>
        <taxon>Metazoa</taxon>
        <taxon>Ecdysozoa</taxon>
        <taxon>Arthropoda</taxon>
        <taxon>Crustacea</taxon>
        <taxon>Multicrustacea</taxon>
        <taxon>Hexanauplia</taxon>
        <taxon>Copepoda</taxon>
        <taxon>Harpacticoida</taxon>
        <taxon>Harpacticidae</taxon>
        <taxon>Tigriopus</taxon>
    </lineage>
</organism>
<dbReference type="InterPro" id="IPR016438">
    <property type="entry name" value="SKI2-like"/>
</dbReference>
<evidence type="ECO:0000256" key="8">
    <source>
        <dbReference type="ARBA" id="ARBA00047984"/>
    </source>
</evidence>
<dbReference type="PANTHER" id="PTHR12131">
    <property type="entry name" value="ATP-DEPENDENT RNA AND DNA HELICASE"/>
    <property type="match status" value="1"/>
</dbReference>
<dbReference type="SMART" id="SM00490">
    <property type="entry name" value="HELICc"/>
    <property type="match status" value="1"/>
</dbReference>
<evidence type="ECO:0008006" key="13">
    <source>
        <dbReference type="Google" id="ProtNLM"/>
    </source>
</evidence>
<keyword evidence="5" id="KW-0347">Helicase</keyword>
<comment type="caution">
    <text evidence="11">The sequence shown here is derived from an EMBL/GenBank/DDBJ whole genome shotgun (WGS) entry which is preliminary data.</text>
</comment>
<evidence type="ECO:0000259" key="9">
    <source>
        <dbReference type="PROSITE" id="PS51192"/>
    </source>
</evidence>
<dbReference type="Pfam" id="PF21408">
    <property type="entry name" value="MTR4-like_stalk"/>
    <property type="match status" value="1"/>
</dbReference>
<keyword evidence="3" id="KW-0547">Nucleotide-binding</keyword>
<dbReference type="CDD" id="cd18795">
    <property type="entry name" value="SF2_C_Ski2"/>
    <property type="match status" value="1"/>
</dbReference>
<dbReference type="GO" id="GO:0070478">
    <property type="term" value="P:nuclear-transcribed mRNA catabolic process, 3'-5' exonucleolytic nonsense-mediated decay"/>
    <property type="evidence" value="ECO:0007669"/>
    <property type="project" value="TreeGrafter"/>
</dbReference>
<dbReference type="Gene3D" id="3.40.50.300">
    <property type="entry name" value="P-loop containing nucleotide triphosphate hydrolases"/>
    <property type="match status" value="2"/>
</dbReference>
<keyword evidence="7" id="KW-0694">RNA-binding</keyword>
<dbReference type="InterPro" id="IPR025696">
    <property type="entry name" value="Beta-barrel_MTR4"/>
</dbReference>
<keyword evidence="4" id="KW-0378">Hydrolase</keyword>
<dbReference type="STRING" id="6832.A0A553P0E8"/>
<evidence type="ECO:0000256" key="2">
    <source>
        <dbReference type="ARBA" id="ARBA00022490"/>
    </source>
</evidence>
<protein>
    <recommendedName>
        <fullName evidence="13">Helicase SKI2W</fullName>
    </recommendedName>
</protein>
<keyword evidence="12" id="KW-1185">Reference proteome</keyword>
<dbReference type="GO" id="GO:0016787">
    <property type="term" value="F:hydrolase activity"/>
    <property type="evidence" value="ECO:0007669"/>
    <property type="project" value="UniProtKB-KW"/>
</dbReference>
<dbReference type="Pfam" id="PF13234">
    <property type="entry name" value="MTR4_beta-barrel"/>
    <property type="match status" value="1"/>
</dbReference>
<dbReference type="GO" id="GO:0003724">
    <property type="term" value="F:RNA helicase activity"/>
    <property type="evidence" value="ECO:0007669"/>
    <property type="project" value="UniProtKB-EC"/>
</dbReference>
<dbReference type="InterPro" id="IPR040801">
    <property type="entry name" value="Ski2_N"/>
</dbReference>
<reference evidence="11 12" key="1">
    <citation type="journal article" date="2018" name="Nat. Ecol. Evol.">
        <title>Genomic signatures of mitonuclear coevolution across populations of Tigriopus californicus.</title>
        <authorList>
            <person name="Barreto F.S."/>
            <person name="Watson E.T."/>
            <person name="Lima T.G."/>
            <person name="Willett C.S."/>
            <person name="Edmands S."/>
            <person name="Li W."/>
            <person name="Burton R.S."/>
        </authorList>
    </citation>
    <scope>NUCLEOTIDE SEQUENCE [LARGE SCALE GENOMIC DNA]</scope>
    <source>
        <strain evidence="11 12">San Diego</strain>
    </source>
</reference>
<dbReference type="InterPro" id="IPR027417">
    <property type="entry name" value="P-loop_NTPase"/>
</dbReference>
<name>A0A553P0E8_TIGCA</name>
<dbReference type="GO" id="GO:0005524">
    <property type="term" value="F:ATP binding"/>
    <property type="evidence" value="ECO:0007669"/>
    <property type="project" value="UniProtKB-KW"/>
</dbReference>
<evidence type="ECO:0000259" key="10">
    <source>
        <dbReference type="PROSITE" id="PS51194"/>
    </source>
</evidence>
<dbReference type="Proteomes" id="UP000318571">
    <property type="component" value="Chromosome 9"/>
</dbReference>
<proteinExistence type="predicted"/>
<dbReference type="Pfam" id="PF08148">
    <property type="entry name" value="DSHCT"/>
    <property type="match status" value="1"/>
</dbReference>
<dbReference type="FunFam" id="1.10.3380.30:FF:000001">
    <property type="entry name" value="Ski2 ATP-dependent RNA helicase"/>
    <property type="match status" value="1"/>
</dbReference>
<dbReference type="InterPro" id="IPR001650">
    <property type="entry name" value="Helicase_C-like"/>
</dbReference>
<dbReference type="PROSITE" id="PS51194">
    <property type="entry name" value="HELICASE_CTER"/>
    <property type="match status" value="1"/>
</dbReference>
<feature type="domain" description="Helicase ATP-binding" evidence="9">
    <location>
        <begin position="316"/>
        <end position="472"/>
    </location>
</feature>
<dbReference type="PANTHER" id="PTHR12131:SF1">
    <property type="entry name" value="ATP-DEPENDENT RNA HELICASE SUPV3L1, MITOCHONDRIAL-RELATED"/>
    <property type="match status" value="1"/>
</dbReference>
<evidence type="ECO:0000256" key="3">
    <source>
        <dbReference type="ARBA" id="ARBA00022741"/>
    </source>
</evidence>
<dbReference type="Pfam" id="PF00271">
    <property type="entry name" value="Helicase_C"/>
    <property type="match status" value="1"/>
</dbReference>
<dbReference type="SMART" id="SM01142">
    <property type="entry name" value="DSHCT"/>
    <property type="match status" value="1"/>
</dbReference>
<evidence type="ECO:0000256" key="7">
    <source>
        <dbReference type="ARBA" id="ARBA00022884"/>
    </source>
</evidence>
<dbReference type="InterPro" id="IPR012961">
    <property type="entry name" value="Ski2/MTR4_C"/>
</dbReference>
<sequence>MQDPVDLMAVLGPPPILASLEERLESYLLSPEDLPIHADHGDEIPTQLAFWDRIPQPERVLHLDTAPIATTLKVQRDLATGDILGFQEVNQPGCGSTAKNSTSLTRAPGAKMESFMGSSTNYPFWPGGFDQPELSGSLLAAGATDPIWDDVTQYATCPPGFARGINFDPLVEPATAMAARGPVSEMVDLASMLTLDDQSGLFEASQTSAPVETALGSLKASIPSQDGFWPDDTGVPVLTISKGPSTSSGLSATEWAEIVDVTQPMTDFHQKVPQMAFTWPFELDTFQKQAVLRLESALAVQLTWPFELDTFQKQAVLRLEQNESVFVAAHTSAGKTVVAEYAIALSQKHMTRTIYTSPIKALSNQKFRDFKDTFQDVGLVTGDIQINPTATCLIMTTEILRSMLYNGSDIIRDLEYVIFDEVHYINDAERGVVWEEVLILLPNHVNIIMLSATVPNTLVFADWVGRTKKKKIYVISTLKRPVPLEHFLYTGSNAKSRDEMFLLQNAQGQFLQEGYNKAYRVKKDRESKGKASTGAKGVRDRVGPQQEKNIWLTLIDHLQRKDKLPVVSFTLSRNRCDQNAALLTSMDLTTAVEKSDIHHFIHKCVSRLKGSDRKLPQVLQLTELLKRGIGIHHSGILPILKEVVEMLFQRGWVKLLFATETFAMGINMPARTVVFDNIKKHDGKNFRTLLPAEYIQMAGRAGRRGLDSTGTVIILVKNELHDMAQLHGMMQGKPTQLESKFRLTYSMILNLLRVEQLRVEDMMKRSFSEINNEKKKNSYKDRVRELEVEIANQQDLQGPLYEEIKSFYRQAAEFFQIRDQVWPLVLSHPTAIKLISAGRVVVLNIGNRVNTFGMILGTDKKSLRKTYSVLIQGEIRCDGIEKEADLNRFLSLGYDYSTDVIQGDEHSILEVNDDDIIDITTKSMKIDADKILESVKRRQIPRFKNDPPGQSVILAITELKKYADLVRETNTEMVNLIRDLKIQDMDLVTDLQKMQSIRDNVSNMSCTSMLDFKNQFTMVYQQMKLQAELEHTQFLMSENSLTFLPDYHKRIEVLRSLRYIDDNNTVQLKGRVACEMGSHELMMTELILDNFLRDRHPAEIAALLSCMVFQQKNCSAPELTESLQKGVEDIKLCATRIGQVQKDCGMEQAVQDYVEQFNFGLVEVVYEWARGMPFSEITRLTDVQEGVIVRTIQRLDETLRDVKDAARVIGEPVLYQKMDESSNIVKRDIVFAASLYTQ</sequence>
<dbReference type="Pfam" id="PF00270">
    <property type="entry name" value="DEAD"/>
    <property type="match status" value="1"/>
</dbReference>
<dbReference type="PROSITE" id="PS51192">
    <property type="entry name" value="HELICASE_ATP_BIND_1"/>
    <property type="match status" value="1"/>
</dbReference>
<dbReference type="GO" id="GO:0003723">
    <property type="term" value="F:RNA binding"/>
    <property type="evidence" value="ECO:0007669"/>
    <property type="project" value="UniProtKB-KW"/>
</dbReference>
<dbReference type="SMART" id="SM00487">
    <property type="entry name" value="DEXDc"/>
    <property type="match status" value="1"/>
</dbReference>
<evidence type="ECO:0000256" key="1">
    <source>
        <dbReference type="ARBA" id="ARBA00004496"/>
    </source>
</evidence>
<evidence type="ECO:0000313" key="11">
    <source>
        <dbReference type="EMBL" id="TRY71171.1"/>
    </source>
</evidence>
<evidence type="ECO:0000256" key="5">
    <source>
        <dbReference type="ARBA" id="ARBA00022806"/>
    </source>
</evidence>
<feature type="domain" description="Helicase C-terminal" evidence="10">
    <location>
        <begin position="587"/>
        <end position="752"/>
    </location>
</feature>
<dbReference type="FunFam" id="3.40.50.300:FF:000354">
    <property type="entry name" value="ATP-dependent RNA helicase SKI2"/>
    <property type="match status" value="1"/>
</dbReference>
<dbReference type="FunFam" id="3.40.50.300:FF:000447">
    <property type="entry name" value="helicase SKI2W isoform X2"/>
    <property type="match status" value="1"/>
</dbReference>
<evidence type="ECO:0000313" key="12">
    <source>
        <dbReference type="Proteomes" id="UP000318571"/>
    </source>
</evidence>
<dbReference type="OMA" id="DHVNIIM"/>
<dbReference type="InterPro" id="IPR011545">
    <property type="entry name" value="DEAD/DEAH_box_helicase_dom"/>
</dbReference>
<dbReference type="AlphaFoldDB" id="A0A553P0E8"/>
<keyword evidence="2" id="KW-0963">Cytoplasm</keyword>